<name>A0A6M6JGG7_9PSEU</name>
<evidence type="ECO:0000259" key="3">
    <source>
        <dbReference type="PROSITE" id="PS51898"/>
    </source>
</evidence>
<dbReference type="InterPro" id="IPR011010">
    <property type="entry name" value="DNA_brk_join_enz"/>
</dbReference>
<dbReference type="PROSITE" id="PS51898">
    <property type="entry name" value="TYR_RECOMBINASE"/>
    <property type="match status" value="1"/>
</dbReference>
<dbReference type="GO" id="GO:0003677">
    <property type="term" value="F:DNA binding"/>
    <property type="evidence" value="ECO:0007669"/>
    <property type="project" value="InterPro"/>
</dbReference>
<feature type="domain" description="Tyr recombinase" evidence="3">
    <location>
        <begin position="235"/>
        <end position="457"/>
    </location>
</feature>
<dbReference type="InterPro" id="IPR050090">
    <property type="entry name" value="Tyrosine_recombinase_XerCD"/>
</dbReference>
<dbReference type="AlphaFoldDB" id="A0A6M6JGG7"/>
<keyword evidence="1" id="KW-0233">DNA recombination</keyword>
<organism evidence="4 5">
    <name type="scientific">Pseudonocardia broussonetiae</name>
    <dbReference type="NCBI Taxonomy" id="2736640"/>
    <lineage>
        <taxon>Bacteria</taxon>
        <taxon>Bacillati</taxon>
        <taxon>Actinomycetota</taxon>
        <taxon>Actinomycetes</taxon>
        <taxon>Pseudonocardiales</taxon>
        <taxon>Pseudonocardiaceae</taxon>
        <taxon>Pseudonocardia</taxon>
    </lineage>
</organism>
<protein>
    <submittedName>
        <fullName evidence="4">Site-specific integrase</fullName>
    </submittedName>
</protein>
<dbReference type="Proteomes" id="UP000505377">
    <property type="component" value="Chromosome"/>
</dbReference>
<dbReference type="PANTHER" id="PTHR30349">
    <property type="entry name" value="PHAGE INTEGRASE-RELATED"/>
    <property type="match status" value="1"/>
</dbReference>
<proteinExistence type="predicted"/>
<dbReference type="GO" id="GO:0006310">
    <property type="term" value="P:DNA recombination"/>
    <property type="evidence" value="ECO:0007669"/>
    <property type="project" value="UniProtKB-KW"/>
</dbReference>
<dbReference type="InterPro" id="IPR002104">
    <property type="entry name" value="Integrase_catalytic"/>
</dbReference>
<dbReference type="SUPFAM" id="SSF56349">
    <property type="entry name" value="DNA breaking-rejoining enzymes"/>
    <property type="match status" value="1"/>
</dbReference>
<evidence type="ECO:0000313" key="5">
    <source>
        <dbReference type="Proteomes" id="UP000505377"/>
    </source>
</evidence>
<keyword evidence="5" id="KW-1185">Reference proteome</keyword>
<evidence type="ECO:0000256" key="1">
    <source>
        <dbReference type="ARBA" id="ARBA00023172"/>
    </source>
</evidence>
<dbReference type="GO" id="GO:0015074">
    <property type="term" value="P:DNA integration"/>
    <property type="evidence" value="ECO:0007669"/>
    <property type="project" value="InterPro"/>
</dbReference>
<reference evidence="4 5" key="1">
    <citation type="submission" date="2020-05" db="EMBL/GenBank/DDBJ databases">
        <authorList>
            <person name="Mo P."/>
        </authorList>
    </citation>
    <scope>NUCLEOTIDE SEQUENCE [LARGE SCALE GENOMIC DNA]</scope>
    <source>
        <strain evidence="4 5">Gen01</strain>
    </source>
</reference>
<feature type="compositionally biased region" description="Basic residues" evidence="2">
    <location>
        <begin position="322"/>
        <end position="333"/>
    </location>
</feature>
<dbReference type="EMBL" id="CP053564">
    <property type="protein sequence ID" value="QJY46265.1"/>
    <property type="molecule type" value="Genomic_DNA"/>
</dbReference>
<gene>
    <name evidence="4" type="ORF">HOP40_10995</name>
</gene>
<dbReference type="PANTHER" id="PTHR30349:SF64">
    <property type="entry name" value="PROPHAGE INTEGRASE INTD-RELATED"/>
    <property type="match status" value="1"/>
</dbReference>
<dbReference type="Gene3D" id="1.10.443.10">
    <property type="entry name" value="Intergrase catalytic core"/>
    <property type="match status" value="1"/>
</dbReference>
<accession>A0A6M6JGG7</accession>
<feature type="region of interest" description="Disordered" evidence="2">
    <location>
        <begin position="318"/>
        <end position="337"/>
    </location>
</feature>
<dbReference type="RefSeq" id="WP_172157361.1">
    <property type="nucleotide sequence ID" value="NZ_CP053564.1"/>
</dbReference>
<dbReference type="KEGG" id="pbro:HOP40_10995"/>
<dbReference type="InterPro" id="IPR013762">
    <property type="entry name" value="Integrase-like_cat_sf"/>
</dbReference>
<sequence length="464" mass="51461">MSERPTTYRVSVWNVVKHASRRRYGVRWKTEGREHSEWYATKALAESFRSDLQRAQRAGEAFEVQSGLPVSLARKRNARTLLEVATSYVDWLWASGAPPNTRKGVVTSMAAIVPLFVRQLDHAPDPAALQRLLSTRLLPPPRRGEPLTAAQTAAASWVVRASRPVADLGDDIVASELLTALGKTVSGRSVTSLTWDKRRAVLHRTVEFARSSGWIDVNPLTGRRHVVRHSGPQIVDPRVVVNPAQARQLLAAVTYVRGRRLQDRDRGRRLHAFFACIYYAGLRPGEVQLLREADCTLPTSGWGELVLTGSRSEVSAGYYAPRGKRHHERPLKRRAAEEVRPVPIPPTLVEILRAHLAEFGTTRDGRLFSGVESGENVPGSVYSRVWEEARQIGLSPAQEVSPLARRPYDLRHAALSSWLAAGVPPTEVAERAGNSVKVLLTVYAKCLDGQRSAYNDRITTLLDG</sequence>
<evidence type="ECO:0000256" key="2">
    <source>
        <dbReference type="SAM" id="MobiDB-lite"/>
    </source>
</evidence>
<evidence type="ECO:0000313" key="4">
    <source>
        <dbReference type="EMBL" id="QJY46265.1"/>
    </source>
</evidence>